<dbReference type="Proteomes" id="UP000817658">
    <property type="component" value="Chromosome 1"/>
</dbReference>
<sequence>MKSKVVRELATREKDQDRLLGSDLVTRQDGRIRLHIIIHKTCHGVPIQCRCRVILIPITCHGGNAANVQSYASNAIQPRVGRTKEANS</sequence>
<dbReference type="EMBL" id="AP003535">
    <property type="protein sequence ID" value="BAD45281.1"/>
    <property type="molecule type" value="Genomic_DNA"/>
</dbReference>
<dbReference type="AlphaFoldDB" id="Q656I7"/>
<protein>
    <submittedName>
        <fullName evidence="1">Uncharacterized protein</fullName>
    </submittedName>
</protein>
<organism evidence="1">
    <name type="scientific">Oryza sativa subsp. japonica</name>
    <name type="common">Rice</name>
    <dbReference type="NCBI Taxonomy" id="39947"/>
    <lineage>
        <taxon>Eukaryota</taxon>
        <taxon>Viridiplantae</taxon>
        <taxon>Streptophyta</taxon>
        <taxon>Embryophyta</taxon>
        <taxon>Tracheophyta</taxon>
        <taxon>Spermatophyta</taxon>
        <taxon>Magnoliopsida</taxon>
        <taxon>Liliopsida</taxon>
        <taxon>Poales</taxon>
        <taxon>Poaceae</taxon>
        <taxon>BOP clade</taxon>
        <taxon>Oryzoideae</taxon>
        <taxon>Oryzeae</taxon>
        <taxon>Oryzinae</taxon>
        <taxon>Oryza</taxon>
        <taxon>Oryza sativa</taxon>
    </lineage>
</organism>
<evidence type="ECO:0000313" key="1">
    <source>
        <dbReference type="EMBL" id="BAD45281.1"/>
    </source>
</evidence>
<name>Q656I7_ORYSJ</name>
<accession>Q656I7</accession>
<gene>
    <name evidence="1" type="primary">B1012D10.7</name>
</gene>
<reference evidence="1" key="1">
    <citation type="journal article" date="2002" name="Nature">
        <title>The genome sequence and structure of rice chromosome 1.</title>
        <authorList>
            <person name="Sasaki T."/>
            <person name="Matsumoto T."/>
            <person name="Yamamoto K."/>
            <person name="Sakata K."/>
            <person name="Baba T."/>
            <person name="Katayose Y."/>
            <person name="Wu J."/>
            <person name="Niimura Y."/>
            <person name="Cheng Z."/>
            <person name="Nagamura Y."/>
            <person name="Antonio B.A."/>
            <person name="Kanamori H."/>
            <person name="Hosokawa S."/>
            <person name="Masukawa M."/>
            <person name="Arikawa K."/>
            <person name="Chiden Y."/>
            <person name="Hayashi M."/>
            <person name="Okamoto M."/>
            <person name="Ando T."/>
            <person name="Aoki H."/>
            <person name="Arita K."/>
            <person name="Hamada M."/>
            <person name="Harada C."/>
            <person name="Hijishita S."/>
            <person name="Honda M."/>
            <person name="Ichikawa Y."/>
            <person name="Idonuma A."/>
            <person name="Iijima M."/>
            <person name="Ikeda M."/>
            <person name="Ikeno M."/>
            <person name="Itoh S."/>
            <person name="Itoh T."/>
            <person name="Itoh Y."/>
            <person name="Itoh Y."/>
            <person name="Iwabuchi A."/>
            <person name="Kamiya K."/>
            <person name="Karasawa W."/>
            <person name="Katagiri S."/>
            <person name="Kikuta A."/>
            <person name="Kobayashi N."/>
            <person name="Kono I."/>
            <person name="Machita K."/>
            <person name="Maehara T."/>
            <person name="Mizuno H."/>
            <person name="Mizubayashi T."/>
            <person name="Mukai Y."/>
            <person name="Nagasaki H."/>
            <person name="Nakashima M."/>
            <person name="Nakama Y."/>
            <person name="Nakamichi Y."/>
            <person name="Nakamura M."/>
            <person name="Namiki N."/>
            <person name="Negishi M."/>
            <person name="Ohta I."/>
            <person name="Ono N."/>
            <person name="Saji S."/>
            <person name="Sakai K."/>
            <person name="Shibata M."/>
            <person name="Shimokawa T."/>
            <person name="Shomura A."/>
            <person name="Song J."/>
            <person name="Takazaki Y."/>
            <person name="Terasawa K."/>
            <person name="Tsuji K."/>
            <person name="Waki K."/>
            <person name="Yamagata H."/>
            <person name="Yamane H."/>
            <person name="Yoshiki S."/>
            <person name="Yoshihara R."/>
            <person name="Yukawa K."/>
            <person name="Zhong H."/>
            <person name="Iwama H."/>
            <person name="Endo T."/>
            <person name="Ito H."/>
            <person name="Hahn J.H."/>
            <person name="Kim H.I."/>
            <person name="Eun M.Y."/>
            <person name="Yano M."/>
            <person name="Jiang J."/>
            <person name="Gojobori T."/>
        </authorList>
    </citation>
    <scope>NUCLEOTIDE SEQUENCE [LARGE SCALE GENOMIC DNA]</scope>
</reference>
<proteinExistence type="predicted"/>